<proteinExistence type="predicted"/>
<accession>A0A060A395</accession>
<dbReference type="RefSeq" id="WP_004868186.1">
    <property type="nucleotide sequence ID" value="NZ_CP005987.1"/>
</dbReference>
<gene>
    <name evidence="1" type="ORF">Acaty_m0009</name>
</gene>
<dbReference type="HOGENOM" id="CLU_1032999_0_0_6"/>
<sequence length="269" mass="30592">MFYEKKVNRYNRKAMVEFLAGHFTHDGIVANRVKFCYLGLSKKLEDKAWEMRSADVSYWSHIWGPVIDFQKSCFHEYTICNAGRSGGYLALYHSQLVSTGYWSYCRSCGQRNYRKVAPALPDAPLERAVATEILKNGGAWSDSAYLGQEAIRSLPNSDEEKLAVIARLKPEWKEYSSTNRCGACGAEGEEGRVNYPTPPMQLHTRQGVSIGDITNMDMIELHHMTGIVADFDRACDQVREQFIELLQNCEVREEVVMVPKTVRTLHCTC</sequence>
<organism evidence="1 2">
    <name type="scientific">Acidithiobacillus caldus (strain ATCC 51756 / DSM 8584 / KU)</name>
    <dbReference type="NCBI Taxonomy" id="637389"/>
    <lineage>
        <taxon>Bacteria</taxon>
        <taxon>Pseudomonadati</taxon>
        <taxon>Pseudomonadota</taxon>
        <taxon>Acidithiobacillia</taxon>
        <taxon>Acidithiobacillales</taxon>
        <taxon>Acidithiobacillaceae</taxon>
        <taxon>Acidithiobacillus</taxon>
    </lineage>
</organism>
<dbReference type="Proteomes" id="UP000005522">
    <property type="component" value="Plasmid megap mpAca1.1"/>
</dbReference>
<protein>
    <submittedName>
        <fullName evidence="1">Uncharacterized protein</fullName>
    </submittedName>
</protein>
<evidence type="ECO:0000313" key="2">
    <source>
        <dbReference type="Proteomes" id="UP000005522"/>
    </source>
</evidence>
<dbReference type="EMBL" id="CP005987">
    <property type="protein sequence ID" value="AIA56582.1"/>
    <property type="molecule type" value="Genomic_DNA"/>
</dbReference>
<dbReference type="AlphaFoldDB" id="A0A060A395"/>
<keyword evidence="1" id="KW-0614">Plasmid</keyword>
<reference evidence="1 2" key="1">
    <citation type="journal article" date="2009" name="J. Bacteriol.">
        <title>Draft genome sequence of the extremely acidophilic bacterium Acidithiobacillus caldus ATCC 51756 reveals metabolic versatility in the genus Acidithiobacillus.</title>
        <authorList>
            <person name="Valdes J."/>
            <person name="Quatrini R."/>
            <person name="Hallberg K."/>
            <person name="Dopson M."/>
            <person name="Valenzuela P.D."/>
            <person name="Holmes D.S."/>
        </authorList>
    </citation>
    <scope>NUCLEOTIDE SEQUENCE [LARGE SCALE GENOMIC DNA]</scope>
    <source>
        <strain evidence="2">ATCC 51756 / DSM 8584 / KU</strain>
        <plasmid evidence="2">megaPlasmid mpAca1.1</plasmid>
    </source>
</reference>
<geneLocation type="plasmid" evidence="2">
    <name>megaPlasmid mpAca1.1</name>
</geneLocation>
<evidence type="ECO:0000313" key="1">
    <source>
        <dbReference type="EMBL" id="AIA56582.1"/>
    </source>
</evidence>
<name>A0A060A395_ACICK</name>
<dbReference type="KEGG" id="acz:Acaty_m0009"/>
<dbReference type="eggNOG" id="ENOG5030E6E">
    <property type="taxonomic scope" value="Bacteria"/>
</dbReference>